<protein>
    <submittedName>
        <fullName evidence="1">Uncharacterized protein</fullName>
    </submittedName>
</protein>
<proteinExistence type="predicted"/>
<gene>
    <name evidence="1" type="ORF">KI387_018806</name>
</gene>
<dbReference type="AlphaFoldDB" id="A0AA38G690"/>
<keyword evidence="2" id="KW-1185">Reference proteome</keyword>
<name>A0AA38G690_TAXCH</name>
<organism evidence="1 2">
    <name type="scientific">Taxus chinensis</name>
    <name type="common">Chinese yew</name>
    <name type="synonym">Taxus wallichiana var. chinensis</name>
    <dbReference type="NCBI Taxonomy" id="29808"/>
    <lineage>
        <taxon>Eukaryota</taxon>
        <taxon>Viridiplantae</taxon>
        <taxon>Streptophyta</taxon>
        <taxon>Embryophyta</taxon>
        <taxon>Tracheophyta</taxon>
        <taxon>Spermatophyta</taxon>
        <taxon>Pinopsida</taxon>
        <taxon>Pinidae</taxon>
        <taxon>Conifers II</taxon>
        <taxon>Cupressales</taxon>
        <taxon>Taxaceae</taxon>
        <taxon>Taxus</taxon>
    </lineage>
</organism>
<comment type="caution">
    <text evidence="1">The sequence shown here is derived from an EMBL/GenBank/DDBJ whole genome shotgun (WGS) entry which is preliminary data.</text>
</comment>
<evidence type="ECO:0000313" key="2">
    <source>
        <dbReference type="Proteomes" id="UP000824469"/>
    </source>
</evidence>
<accession>A0AA38G690</accession>
<feature type="non-terminal residue" evidence="1">
    <location>
        <position position="65"/>
    </location>
</feature>
<sequence length="65" mass="7474">MYAEDANHPDRLKQETLVRDIWDKGTCGMRRAERAESQWKCATCLHLKEGQGSLNQADQINLSQK</sequence>
<dbReference type="Proteomes" id="UP000824469">
    <property type="component" value="Unassembled WGS sequence"/>
</dbReference>
<evidence type="ECO:0000313" key="1">
    <source>
        <dbReference type="EMBL" id="KAH9317037.1"/>
    </source>
</evidence>
<dbReference type="EMBL" id="JAHRHJ020000004">
    <property type="protein sequence ID" value="KAH9317037.1"/>
    <property type="molecule type" value="Genomic_DNA"/>
</dbReference>
<reference evidence="1 2" key="1">
    <citation type="journal article" date="2021" name="Nat. Plants">
        <title>The Taxus genome provides insights into paclitaxel biosynthesis.</title>
        <authorList>
            <person name="Xiong X."/>
            <person name="Gou J."/>
            <person name="Liao Q."/>
            <person name="Li Y."/>
            <person name="Zhou Q."/>
            <person name="Bi G."/>
            <person name="Li C."/>
            <person name="Du R."/>
            <person name="Wang X."/>
            <person name="Sun T."/>
            <person name="Guo L."/>
            <person name="Liang H."/>
            <person name="Lu P."/>
            <person name="Wu Y."/>
            <person name="Zhang Z."/>
            <person name="Ro D.K."/>
            <person name="Shang Y."/>
            <person name="Huang S."/>
            <person name="Yan J."/>
        </authorList>
    </citation>
    <scope>NUCLEOTIDE SEQUENCE [LARGE SCALE GENOMIC DNA]</scope>
    <source>
        <strain evidence="1">Ta-2019</strain>
    </source>
</reference>